<dbReference type="SUPFAM" id="SSF56112">
    <property type="entry name" value="Protein kinase-like (PK-like)"/>
    <property type="match status" value="1"/>
</dbReference>
<evidence type="ECO:0000256" key="2">
    <source>
        <dbReference type="ARBA" id="ARBA00022741"/>
    </source>
</evidence>
<keyword evidence="6" id="KW-1133">Transmembrane helix</keyword>
<dbReference type="SMART" id="SM00220">
    <property type="entry name" value="S_TKc"/>
    <property type="match status" value="1"/>
</dbReference>
<sequence>MNCLPLIRTPIGSNPRATMTAMTTTATTTCPPVETLRRYCLGEYSDADGDRIEKHLSECAACEAALSELDETNDSLVRHLPLTGHSDQQGESGWLQRLMAFPPDDSAPTTTNDDIVDECQNENSFDAYELSGILGQGGMGVVYAARHRQLGRPVAIKVVNPRLVAAKEAQRRFDREIQVLGTLNHPGIVSATDAGRIAGAAYLVMERIEGADLASIVRKQGPLSISEACEIARQIALALASAHDAGAVHRDVKPSNVMLDQSGRVKLLDFGLAHLAESAGSHEETSLGRLLGTLDYMSPEQAGGEQVGRAADLYGLGATLFFLLSGRPPKVADRSQTLLRQLKALTEDAAPRLNDVRGDIPAELNDLVAALLDRDPGKRPASAAQVATELKTWAESASESLSQLASSVESQKPLMTDGAEVARSLSSLLGRDASQRTLAVASDSGGHHRVGWLIATMLIAFAVLIYFGIIVLIRTDQGTIRIESEVAGVTVELLDEDAQVERPRIERQAGQTKVEAGKYHPDSLLAILQRYNDETRQERQEKFTPPIDDLSLEELMAAFKSAARMHRNNGEHAIADALEDTVTSKRLADSLEFGGVMGASQRSQSDGEVVFRQILPGLNIETGPNSAKLVVLSQAELRWSRDGWSSPDWGEIHPPIDGTWKLHSVKADGADLDDAAFERFCEQHPAWMTIRISNEDELTLDAESSPQPFKLRLSYQDLSRFQMVRDGKSAYQGLFMGNGFIDDTELRLTLDLSGGPPPQNYRTEGTDAITLDYRRAKESIDSKASNHPQYPPSPEFPPVKISIFDEDGVPAAGAKVAMRFRNPANGAAEIDAEHVTGADGVAVDRILPYGKYYAIVKTSDGWYMSIRELPVEFGKGIRLKVIVPSPQHRATLKLAAATGLHQIEGLKKLPMGDLRDYFTKRNSSFSPITTPEPSDDLGRFSTFPTLGNGVDQLAVAIRFDVHRIVPQPADSPPEVDGEWIWLPDHLPKFRSYFLIDGKASPKLSVNVFHRRPAKDGKFFRDLGSSMQIGYIQYEFADPIPLPTTIDIPAGLVTVHLTGIYGRATAEVARSLGIQPPSDDQPRIWLSENVKADSEWVQMIPGTKDWFYRKPERTHHHHLLRVENALTADETMVVALHPATD</sequence>
<evidence type="ECO:0000313" key="8">
    <source>
        <dbReference type="EMBL" id="QEG02643.1"/>
    </source>
</evidence>
<dbReference type="EC" id="2.7.11.1" evidence="8"/>
<evidence type="ECO:0000313" key="9">
    <source>
        <dbReference type="Proteomes" id="UP000321353"/>
    </source>
</evidence>
<evidence type="ECO:0000256" key="4">
    <source>
        <dbReference type="ARBA" id="ARBA00022840"/>
    </source>
</evidence>
<dbReference type="Gene3D" id="1.10.510.10">
    <property type="entry name" value="Transferase(Phosphotransferase) domain 1"/>
    <property type="match status" value="1"/>
</dbReference>
<feature type="binding site" evidence="5">
    <location>
        <position position="167"/>
    </location>
    <ligand>
        <name>ATP</name>
        <dbReference type="ChEBI" id="CHEBI:30616"/>
    </ligand>
</feature>
<evidence type="ECO:0000256" key="6">
    <source>
        <dbReference type="SAM" id="Phobius"/>
    </source>
</evidence>
<dbReference type="InterPro" id="IPR041916">
    <property type="entry name" value="Anti_sigma_zinc_sf"/>
</dbReference>
<dbReference type="PANTHER" id="PTHR43289">
    <property type="entry name" value="MITOGEN-ACTIVATED PROTEIN KINASE KINASE KINASE 20-RELATED"/>
    <property type="match status" value="1"/>
</dbReference>
<dbReference type="InterPro" id="IPR000719">
    <property type="entry name" value="Prot_kinase_dom"/>
</dbReference>
<keyword evidence="9" id="KW-1185">Reference proteome</keyword>
<accession>A0A5B9MMU8</accession>
<dbReference type="PANTHER" id="PTHR43289:SF34">
    <property type="entry name" value="SERINE_THREONINE-PROTEIN KINASE YBDM-RELATED"/>
    <property type="match status" value="1"/>
</dbReference>
<evidence type="ECO:0000259" key="7">
    <source>
        <dbReference type="PROSITE" id="PS50011"/>
    </source>
</evidence>
<feature type="transmembrane region" description="Helical" evidence="6">
    <location>
        <begin position="450"/>
        <end position="473"/>
    </location>
</feature>
<dbReference type="Gene3D" id="3.30.200.20">
    <property type="entry name" value="Phosphorylase Kinase, domain 1"/>
    <property type="match status" value="1"/>
</dbReference>
<dbReference type="Gene3D" id="1.10.10.1320">
    <property type="entry name" value="Anti-sigma factor, zinc-finger domain"/>
    <property type="match status" value="1"/>
</dbReference>
<keyword evidence="4 5" id="KW-0067">ATP-binding</keyword>
<name>A0A5B9MMU8_9BACT</name>
<organism evidence="8 9">
    <name type="scientific">Stieleria maiorica</name>
    <dbReference type="NCBI Taxonomy" id="2795974"/>
    <lineage>
        <taxon>Bacteria</taxon>
        <taxon>Pseudomonadati</taxon>
        <taxon>Planctomycetota</taxon>
        <taxon>Planctomycetia</taxon>
        <taxon>Pirellulales</taxon>
        <taxon>Pirellulaceae</taxon>
        <taxon>Stieleria</taxon>
    </lineage>
</organism>
<dbReference type="InterPro" id="IPR011009">
    <property type="entry name" value="Kinase-like_dom_sf"/>
</dbReference>
<protein>
    <submittedName>
        <fullName evidence="8">Serine/threonine-protein kinase PrkC</fullName>
        <ecNumber evidence="8">2.7.11.1</ecNumber>
    </submittedName>
</protein>
<dbReference type="CDD" id="cd14014">
    <property type="entry name" value="STKc_PknB_like"/>
    <property type="match status" value="1"/>
</dbReference>
<keyword evidence="1 8" id="KW-0808">Transferase</keyword>
<dbReference type="Proteomes" id="UP000321353">
    <property type="component" value="Chromosome"/>
</dbReference>
<dbReference type="Pfam" id="PF00069">
    <property type="entry name" value="Pkinase"/>
    <property type="match status" value="1"/>
</dbReference>
<evidence type="ECO:0000256" key="1">
    <source>
        <dbReference type="ARBA" id="ARBA00022679"/>
    </source>
</evidence>
<evidence type="ECO:0000256" key="3">
    <source>
        <dbReference type="ARBA" id="ARBA00022777"/>
    </source>
</evidence>
<dbReference type="GO" id="GO:0005524">
    <property type="term" value="F:ATP binding"/>
    <property type="evidence" value="ECO:0007669"/>
    <property type="project" value="UniProtKB-UniRule"/>
</dbReference>
<dbReference type="GO" id="GO:0004674">
    <property type="term" value="F:protein serine/threonine kinase activity"/>
    <property type="evidence" value="ECO:0007669"/>
    <property type="project" value="UniProtKB-EC"/>
</dbReference>
<dbReference type="PROSITE" id="PS50011">
    <property type="entry name" value="PROTEIN_KINASE_DOM"/>
    <property type="match status" value="1"/>
</dbReference>
<reference evidence="8 9" key="1">
    <citation type="submission" date="2019-02" db="EMBL/GenBank/DDBJ databases">
        <title>Planctomycetal bacteria perform biofilm scaping via a novel small molecule.</title>
        <authorList>
            <person name="Jeske O."/>
            <person name="Boedeker C."/>
            <person name="Wiegand S."/>
            <person name="Breitling P."/>
            <person name="Kallscheuer N."/>
            <person name="Jogler M."/>
            <person name="Rohde M."/>
            <person name="Petersen J."/>
            <person name="Medema M.H."/>
            <person name="Surup F."/>
            <person name="Jogler C."/>
        </authorList>
    </citation>
    <scope>NUCLEOTIDE SEQUENCE [LARGE SCALE GENOMIC DNA]</scope>
    <source>
        <strain evidence="8 9">Mal15</strain>
    </source>
</reference>
<keyword evidence="6" id="KW-0472">Membrane</keyword>
<dbReference type="PROSITE" id="PS00107">
    <property type="entry name" value="PROTEIN_KINASE_ATP"/>
    <property type="match status" value="1"/>
</dbReference>
<dbReference type="KEGG" id="smam:Mal15_67640"/>
<feature type="domain" description="Protein kinase" evidence="7">
    <location>
        <begin position="128"/>
        <end position="394"/>
    </location>
</feature>
<keyword evidence="2 5" id="KW-0547">Nucleotide-binding</keyword>
<proteinExistence type="predicted"/>
<gene>
    <name evidence="8" type="primary">prkC_35</name>
    <name evidence="8" type="ORF">Mal15_67640</name>
</gene>
<keyword evidence="6" id="KW-0812">Transmembrane</keyword>
<keyword evidence="3 8" id="KW-0418">Kinase</keyword>
<evidence type="ECO:0000256" key="5">
    <source>
        <dbReference type="PROSITE-ProRule" id="PRU10141"/>
    </source>
</evidence>
<dbReference type="InterPro" id="IPR017441">
    <property type="entry name" value="Protein_kinase_ATP_BS"/>
</dbReference>
<dbReference type="EMBL" id="CP036264">
    <property type="protein sequence ID" value="QEG02643.1"/>
    <property type="molecule type" value="Genomic_DNA"/>
</dbReference>
<dbReference type="AlphaFoldDB" id="A0A5B9MMU8"/>